<dbReference type="InterPro" id="IPR006175">
    <property type="entry name" value="YjgF/YER057c/UK114"/>
</dbReference>
<dbReference type="Gene3D" id="3.30.1330.40">
    <property type="entry name" value="RutC-like"/>
    <property type="match status" value="1"/>
</dbReference>
<gene>
    <name evidence="2" type="ORF">CkaCkLH20_08907</name>
</gene>
<proteinExistence type="predicted"/>
<reference evidence="2" key="2">
    <citation type="submission" date="2020-11" db="EMBL/GenBank/DDBJ databases">
        <title>Whole genome sequencing of Colletotrichum sp.</title>
        <authorList>
            <person name="Li H."/>
        </authorList>
    </citation>
    <scope>NUCLEOTIDE SEQUENCE</scope>
    <source>
        <strain evidence="2">CkLH20</strain>
    </source>
</reference>
<dbReference type="GeneID" id="62164696"/>
<evidence type="ECO:0000313" key="3">
    <source>
        <dbReference type="Proteomes" id="UP000781932"/>
    </source>
</evidence>
<reference evidence="2" key="1">
    <citation type="submission" date="2020-03" db="EMBL/GenBank/DDBJ databases">
        <authorList>
            <person name="He L."/>
        </authorList>
    </citation>
    <scope>NUCLEOTIDE SEQUENCE</scope>
    <source>
        <strain evidence="2">CkLH20</strain>
    </source>
</reference>
<keyword evidence="1" id="KW-0732">Signal</keyword>
<feature type="chain" id="PRO_5040442247" evidence="1">
    <location>
        <begin position="20"/>
        <end position="170"/>
    </location>
</feature>
<sequence length="170" mass="18776">MKILKATMTLLFAFTAASPETPQPNELTLEPNYTSPLGVQYINPSTSYDVTGPFSLLSIAGSTLYVAGVRGIHPSNNSLAEVGYPRIRLAYENMAALARSAGSDLTSCVRLVVYVSDMYRYRPIVNRVQQELWGEMNSTGEVMFPPSTIVEMQRLNDDDIVEVEGTFWLG</sequence>
<dbReference type="OrthoDB" id="309640at2759"/>
<evidence type="ECO:0000256" key="1">
    <source>
        <dbReference type="SAM" id="SignalP"/>
    </source>
</evidence>
<dbReference type="Proteomes" id="UP000781932">
    <property type="component" value="Unassembled WGS sequence"/>
</dbReference>
<dbReference type="SUPFAM" id="SSF55298">
    <property type="entry name" value="YjgF-like"/>
    <property type="match status" value="1"/>
</dbReference>
<keyword evidence="3" id="KW-1185">Reference proteome</keyword>
<dbReference type="EMBL" id="JAATWM020000031">
    <property type="protein sequence ID" value="KAF9873448.1"/>
    <property type="molecule type" value="Genomic_DNA"/>
</dbReference>
<dbReference type="Pfam" id="PF01042">
    <property type="entry name" value="Ribonuc_L-PSP"/>
    <property type="match status" value="1"/>
</dbReference>
<feature type="signal peptide" evidence="1">
    <location>
        <begin position="1"/>
        <end position="19"/>
    </location>
</feature>
<organism evidence="2 3">
    <name type="scientific">Colletotrichum karsti</name>
    <dbReference type="NCBI Taxonomy" id="1095194"/>
    <lineage>
        <taxon>Eukaryota</taxon>
        <taxon>Fungi</taxon>
        <taxon>Dikarya</taxon>
        <taxon>Ascomycota</taxon>
        <taxon>Pezizomycotina</taxon>
        <taxon>Sordariomycetes</taxon>
        <taxon>Hypocreomycetidae</taxon>
        <taxon>Glomerellales</taxon>
        <taxon>Glomerellaceae</taxon>
        <taxon>Colletotrichum</taxon>
        <taxon>Colletotrichum boninense species complex</taxon>
    </lineage>
</organism>
<comment type="caution">
    <text evidence="2">The sequence shown here is derived from an EMBL/GenBank/DDBJ whole genome shotgun (WGS) entry which is preliminary data.</text>
</comment>
<dbReference type="InterPro" id="IPR035959">
    <property type="entry name" value="RutC-like_sf"/>
</dbReference>
<protein>
    <submittedName>
        <fullName evidence="2">Endoribonuclease L-PSP</fullName>
    </submittedName>
</protein>
<name>A0A9P6LHD1_9PEZI</name>
<accession>A0A9P6LHD1</accession>
<evidence type="ECO:0000313" key="2">
    <source>
        <dbReference type="EMBL" id="KAF9873448.1"/>
    </source>
</evidence>
<dbReference type="AlphaFoldDB" id="A0A9P6LHD1"/>
<dbReference type="RefSeq" id="XP_038742909.1">
    <property type="nucleotide sequence ID" value="XM_038891622.1"/>
</dbReference>